<dbReference type="VEuPathDB" id="FungiDB:PTTG_12645"/>
<reference evidence="2 3" key="3">
    <citation type="journal article" date="2017" name="G3 (Bethesda)">
        <title>Comparative analysis highlights variable genome content of wheat rusts and divergence of the mating loci.</title>
        <authorList>
            <person name="Cuomo C.A."/>
            <person name="Bakkeren G."/>
            <person name="Khalil H.B."/>
            <person name="Panwar V."/>
            <person name="Joly D."/>
            <person name="Linning R."/>
            <person name="Sakthikumar S."/>
            <person name="Song X."/>
            <person name="Adiconis X."/>
            <person name="Fan L."/>
            <person name="Goldberg J.M."/>
            <person name="Levin J.Z."/>
            <person name="Young S."/>
            <person name="Zeng Q."/>
            <person name="Anikster Y."/>
            <person name="Bruce M."/>
            <person name="Wang M."/>
            <person name="Yin C."/>
            <person name="McCallum B."/>
            <person name="Szabo L.J."/>
            <person name="Hulbert S."/>
            <person name="Chen X."/>
            <person name="Fellers J.P."/>
        </authorList>
    </citation>
    <scope>NUCLEOTIDE SEQUENCE</scope>
    <source>
        <strain evidence="2">isolate 1-1 / race 1 (BBBD)</strain>
        <strain evidence="3">Isolate 1-1 / race 1 (BBBD)</strain>
    </source>
</reference>
<keyword evidence="3" id="KW-1185">Reference proteome</keyword>
<reference evidence="1" key="1">
    <citation type="submission" date="2009-11" db="EMBL/GenBank/DDBJ databases">
        <authorList>
            <consortium name="The Broad Institute Genome Sequencing Platform"/>
            <person name="Ward D."/>
            <person name="Feldgarden M."/>
            <person name="Earl A."/>
            <person name="Young S.K."/>
            <person name="Zeng Q."/>
            <person name="Koehrsen M."/>
            <person name="Alvarado L."/>
            <person name="Berlin A."/>
            <person name="Bochicchio J."/>
            <person name="Borenstein D."/>
            <person name="Chapman S.B."/>
            <person name="Chen Z."/>
            <person name="Engels R."/>
            <person name="Freedman E."/>
            <person name="Gellesch M."/>
            <person name="Goldberg J."/>
            <person name="Griggs A."/>
            <person name="Gujja S."/>
            <person name="Heilman E."/>
            <person name="Heiman D."/>
            <person name="Hepburn T."/>
            <person name="Howarth C."/>
            <person name="Jen D."/>
            <person name="Larson L."/>
            <person name="Lewis B."/>
            <person name="Mehta T."/>
            <person name="Park D."/>
            <person name="Pearson M."/>
            <person name="Roberts A."/>
            <person name="Saif S."/>
            <person name="Shea T."/>
            <person name="Shenoy N."/>
            <person name="Sisk P."/>
            <person name="Stolte C."/>
            <person name="Sykes S."/>
            <person name="Thomson T."/>
            <person name="Walk T."/>
            <person name="White J."/>
            <person name="Yandava C."/>
            <person name="Izard J."/>
            <person name="Baranova O.V."/>
            <person name="Blanton J.M."/>
            <person name="Tanner A.C."/>
            <person name="Dewhirst F.E."/>
            <person name="Haas B."/>
            <person name="Nusbaum C."/>
            <person name="Birren B."/>
        </authorList>
    </citation>
    <scope>NUCLEOTIDE SEQUENCE [LARGE SCALE GENOMIC DNA]</scope>
    <source>
        <strain evidence="1">1-1 BBBD Race 1</strain>
    </source>
</reference>
<reference evidence="2" key="4">
    <citation type="submission" date="2025-05" db="UniProtKB">
        <authorList>
            <consortium name="EnsemblFungi"/>
        </authorList>
    </citation>
    <scope>IDENTIFICATION</scope>
    <source>
        <strain evidence="2">isolate 1-1 / race 1 (BBBD)</strain>
    </source>
</reference>
<dbReference type="Proteomes" id="UP000005240">
    <property type="component" value="Unassembled WGS sequence"/>
</dbReference>
<accession>A0A180H4B4</accession>
<dbReference type="AlphaFoldDB" id="A0A180H4B4"/>
<organism evidence="1">
    <name type="scientific">Puccinia triticina (isolate 1-1 / race 1 (BBBD))</name>
    <name type="common">Brown leaf rust fungus</name>
    <dbReference type="NCBI Taxonomy" id="630390"/>
    <lineage>
        <taxon>Eukaryota</taxon>
        <taxon>Fungi</taxon>
        <taxon>Dikarya</taxon>
        <taxon>Basidiomycota</taxon>
        <taxon>Pucciniomycotina</taxon>
        <taxon>Pucciniomycetes</taxon>
        <taxon>Pucciniales</taxon>
        <taxon>Pucciniaceae</taxon>
        <taxon>Puccinia</taxon>
    </lineage>
</organism>
<dbReference type="EMBL" id="ADAS02000002">
    <property type="protein sequence ID" value="OAV99850.1"/>
    <property type="molecule type" value="Genomic_DNA"/>
</dbReference>
<evidence type="ECO:0000313" key="3">
    <source>
        <dbReference type="Proteomes" id="UP000005240"/>
    </source>
</evidence>
<gene>
    <name evidence="1" type="ORF">PTTG_12645</name>
</gene>
<evidence type="ECO:0008006" key="4">
    <source>
        <dbReference type="Google" id="ProtNLM"/>
    </source>
</evidence>
<dbReference type="SUPFAM" id="SSF52047">
    <property type="entry name" value="RNI-like"/>
    <property type="match status" value="1"/>
</dbReference>
<sequence>MTTFQHPRKPKCPALVRSSKVNGQMTLLDLPVEIVLNIIAWLPRSAKEARRKSKQHSIIQSFKALRLTSKPLAGIVAPVLLDAVNISSTSSARGFLKWCTDCAAQNRDPPVRRLSIRNVGHPSLSVNPQLVPYDVCEDILSVIAPGLCELKIVFYDCFEFSDKIANSFRRARRLWALHLQINTQTPQCTSVPTTATLDAQVNLKLHNPYPFLTSLRALPSLSELDLNNCLDHCMPLGSTGQFPSLPCVQHLRIIIDNNSTSSPSHPHKFLFELCRAISDSLLILEIKGSRYEPSKLVPVLAVARRRLEALYLSDVVLVQKCRELDFPRLRTFMLDDSRYLTRGEFYSPMFEQINTLVLRRWMGTDVPLDVPVEAFPNLNRVVLTHTSHLTPDITSLVRQCQDGNIELLASAKSMNLKEIWTVDTAEARHRALQVPFGHTSEA</sequence>
<evidence type="ECO:0000313" key="1">
    <source>
        <dbReference type="EMBL" id="OAV99850.1"/>
    </source>
</evidence>
<dbReference type="EnsemblFungi" id="PTTG_12645-t43_1">
    <property type="protein sequence ID" value="PTTG_12645-t43_1-p1"/>
    <property type="gene ID" value="PTTG_12645"/>
</dbReference>
<proteinExistence type="predicted"/>
<evidence type="ECO:0000313" key="2">
    <source>
        <dbReference type="EnsemblFungi" id="PTTG_12645-t43_1-p1"/>
    </source>
</evidence>
<protein>
    <recommendedName>
        <fullName evidence="4">F-box domain-containing protein</fullName>
    </recommendedName>
</protein>
<reference evidence="1" key="2">
    <citation type="submission" date="2016-05" db="EMBL/GenBank/DDBJ databases">
        <title>Comparative analysis highlights variable genome content of wheat rusts and divergence of the mating loci.</title>
        <authorList>
            <person name="Cuomo C.A."/>
            <person name="Bakkeren G."/>
            <person name="Szabo L."/>
            <person name="Khalil H."/>
            <person name="Joly D."/>
            <person name="Goldberg J."/>
            <person name="Young S."/>
            <person name="Zeng Q."/>
            <person name="Fellers J."/>
        </authorList>
    </citation>
    <scope>NUCLEOTIDE SEQUENCE [LARGE SCALE GENOMIC DNA]</scope>
    <source>
        <strain evidence="1">1-1 BBBD Race 1</strain>
    </source>
</reference>
<dbReference type="OrthoDB" id="2504166at2759"/>
<name>A0A180H4B4_PUCT1</name>